<name>A0A8X7NGV8_CANPA</name>
<feature type="binding site" evidence="2">
    <location>
        <position position="82"/>
    </location>
    <ligand>
        <name>substrate</name>
    </ligand>
</feature>
<evidence type="ECO:0000313" key="4">
    <source>
        <dbReference type="EMBL" id="KAF6042583.1"/>
    </source>
</evidence>
<dbReference type="EMBL" id="JABWAB010000014">
    <property type="protein sequence ID" value="KAF6042583.1"/>
    <property type="molecule type" value="Genomic_DNA"/>
</dbReference>
<feature type="active site" description="Proton donor" evidence="1">
    <location>
        <position position="218"/>
    </location>
</feature>
<dbReference type="PIRSF" id="PIRSF003170">
    <property type="entry name" value="Pet18p"/>
    <property type="match status" value="1"/>
</dbReference>
<dbReference type="AlphaFoldDB" id="A0A8X7NGV8"/>
<evidence type="ECO:0000259" key="3">
    <source>
        <dbReference type="Pfam" id="PF03070"/>
    </source>
</evidence>
<protein>
    <submittedName>
        <fullName evidence="4">TENA/THI-4/PQQC family protein</fullName>
    </submittedName>
</protein>
<dbReference type="PANTHER" id="PTHR43198:SF2">
    <property type="entry name" value="SI:CH1073-67J19.1-RELATED"/>
    <property type="match status" value="1"/>
</dbReference>
<dbReference type="CDD" id="cd19358">
    <property type="entry name" value="TenA_E_Spr0628-like"/>
    <property type="match status" value="1"/>
</dbReference>
<evidence type="ECO:0000256" key="1">
    <source>
        <dbReference type="PIRSR" id="PIRSR003170-1"/>
    </source>
</evidence>
<dbReference type="InterPro" id="IPR050967">
    <property type="entry name" value="Thiamine_Salvage_TenA"/>
</dbReference>
<dbReference type="InterPro" id="IPR016084">
    <property type="entry name" value="Haem_Oase-like_multi-hlx"/>
</dbReference>
<dbReference type="GO" id="GO:0006772">
    <property type="term" value="P:thiamine metabolic process"/>
    <property type="evidence" value="ECO:0007669"/>
    <property type="project" value="UniProtKB-ARBA"/>
</dbReference>
<reference evidence="4" key="1">
    <citation type="submission" date="2020-03" db="EMBL/GenBank/DDBJ databases">
        <title>FDA dAtabase for Regulatory Grade micrObial Sequences (FDA-ARGOS): Supporting development and validation of Infectious Disease Dx tests.</title>
        <authorList>
            <person name="Campos J."/>
            <person name="Goldberg B."/>
            <person name="Tallon L."/>
            <person name="Sadzewicz L."/>
            <person name="Vavikolanu K."/>
            <person name="Mehta A."/>
            <person name="Aluvathingal J."/>
            <person name="Nadendla S."/>
            <person name="Nandy P."/>
            <person name="Geyer C."/>
            <person name="Yan Y."/>
            <person name="Sichtig H."/>
        </authorList>
    </citation>
    <scope>NUCLEOTIDE SEQUENCE [LARGE SCALE GENOMIC DNA]</scope>
    <source>
        <strain evidence="4">FDAARGOS_652</strain>
    </source>
</reference>
<dbReference type="PANTHER" id="PTHR43198">
    <property type="entry name" value="BIFUNCTIONAL TH2 PROTEIN"/>
    <property type="match status" value="1"/>
</dbReference>
<evidence type="ECO:0000313" key="5">
    <source>
        <dbReference type="Proteomes" id="UP000590412"/>
    </source>
</evidence>
<dbReference type="Gene3D" id="1.20.910.10">
    <property type="entry name" value="Heme oxygenase-like"/>
    <property type="match status" value="1"/>
</dbReference>
<dbReference type="GO" id="GO:0005829">
    <property type="term" value="C:cytosol"/>
    <property type="evidence" value="ECO:0007669"/>
    <property type="project" value="TreeGrafter"/>
</dbReference>
<accession>A0A8X7NGV8</accession>
<feature type="binding site" evidence="2">
    <location>
        <position position="44"/>
    </location>
    <ligand>
        <name>substrate</name>
    </ligand>
</feature>
<feature type="domain" description="Thiaminase-2/PQQC" evidence="3">
    <location>
        <begin position="12"/>
        <end position="226"/>
    </location>
</feature>
<comment type="caution">
    <text evidence="4">The sequence shown here is derived from an EMBL/GenBank/DDBJ whole genome shotgun (WGS) entry which is preliminary data.</text>
</comment>
<feature type="binding site" evidence="2">
    <location>
        <position position="142"/>
    </location>
    <ligand>
        <name>substrate</name>
    </ligand>
</feature>
<dbReference type="SUPFAM" id="SSF48613">
    <property type="entry name" value="Heme oxygenase-like"/>
    <property type="match status" value="1"/>
</dbReference>
<dbReference type="InterPro" id="IPR004305">
    <property type="entry name" value="Thiaminase-2/PQQC"/>
</dbReference>
<gene>
    <name evidence="4" type="ORF">FOB60_005782</name>
</gene>
<evidence type="ECO:0000256" key="2">
    <source>
        <dbReference type="PIRSR" id="PIRSR003170-2"/>
    </source>
</evidence>
<proteinExistence type="predicted"/>
<dbReference type="Proteomes" id="UP000590412">
    <property type="component" value="Unassembled WGS sequence"/>
</dbReference>
<dbReference type="Pfam" id="PF03070">
    <property type="entry name" value="TENA_THI-4"/>
    <property type="match status" value="1"/>
</dbReference>
<sequence length="230" mass="27027">MTYLQQLIDKNREEYNRATRHPLTNELCSGSLSDSKLYVYLTQDLQFFNYSLNILGKTLALCDDPKASIRLAKQIGFLAEDENTYFADTLQDLEKLDLSTVTKMKNESLVLPEVNQYIDYLKYLINESSSYSELITFCFVMEKVYLEWVQYNQETNNIAKDLPSKFQTWIDLHSGDNFVEWVRFLNDEVERCLRLEANGDHRSTSLYESTFIKSLKLESNFFEACYSYIE</sequence>
<dbReference type="OrthoDB" id="37730at2759"/>
<organism evidence="4 5">
    <name type="scientific">Candida parapsilosis</name>
    <name type="common">Yeast</name>
    <dbReference type="NCBI Taxonomy" id="5480"/>
    <lineage>
        <taxon>Eukaryota</taxon>
        <taxon>Fungi</taxon>
        <taxon>Dikarya</taxon>
        <taxon>Ascomycota</taxon>
        <taxon>Saccharomycotina</taxon>
        <taxon>Pichiomycetes</taxon>
        <taxon>Debaryomycetaceae</taxon>
        <taxon>Candida/Lodderomyces clade</taxon>
        <taxon>Candida</taxon>
    </lineage>
</organism>
<dbReference type="InterPro" id="IPR026285">
    <property type="entry name" value="TenA_E"/>
</dbReference>